<dbReference type="Proteomes" id="UP000292452">
    <property type="component" value="Unassembled WGS sequence"/>
</dbReference>
<dbReference type="AlphaFoldDB" id="A0A4Q9HUE4"/>
<name>A0A4Q9HUE4_STRKA</name>
<gene>
    <name evidence="1" type="ORF">EYS09_15780</name>
</gene>
<reference evidence="1 2" key="1">
    <citation type="submission" date="2019-02" db="EMBL/GenBank/DDBJ databases">
        <title>Draft Genome Sequence of Streptomyces sp. AM-2504, identified by 16S rRNA comparative analysis as a Streptomyces Kasugaensis strain.</title>
        <authorList>
            <person name="Napolioni V."/>
            <person name="Giuliodori A.M."/>
            <person name="Spurio R."/>
            <person name="Fabbretti A."/>
        </authorList>
    </citation>
    <scope>NUCLEOTIDE SEQUENCE [LARGE SCALE GENOMIC DNA]</scope>
    <source>
        <strain evidence="1 2">AM-2504</strain>
    </source>
</reference>
<evidence type="ECO:0000313" key="1">
    <source>
        <dbReference type="EMBL" id="TBO58758.1"/>
    </source>
</evidence>
<proteinExistence type="predicted"/>
<evidence type="ECO:0000313" key="2">
    <source>
        <dbReference type="Proteomes" id="UP000292452"/>
    </source>
</evidence>
<accession>A0A4Q9HUE4</accession>
<comment type="caution">
    <text evidence="1">The sequence shown here is derived from an EMBL/GenBank/DDBJ whole genome shotgun (WGS) entry which is preliminary data.</text>
</comment>
<sequence length="376" mass="39566">MQSKDPERRSEINGGMVRVRRRIAGAVGAGVVMLLAAGCAGAATGGKASPGASASVVAAEPLPLPPTPRAVTWTDSDHKAHPLRVTPTRLARGDAANLEHVRLDDDLKGMVPYYLTFSYTNTGKAPVSGVDPTGNFSVNGADGRAGQPVSLFRTNPLATSSGQPEECRESGRARLAAGETAALCQIFMLPKDRKVATVSYKDDGGDTFLWDIDGAAAEGNTAGVLPAGRPADSVTQDTYDHAVPVHLTPKGVRTGSLADLDRFDLSAETKKMVPYYVTIEYRNTGKYDLLPSMKDGVVLRSAGGQEAKKMLLLDIGGPGVGRCPESVPHGMVRPQATVTECSIHLLPKGDRPVTVVFQGKGQGTQPVVWRATGGDR</sequence>
<dbReference type="EMBL" id="SIXH01000118">
    <property type="protein sequence ID" value="TBO58758.1"/>
    <property type="molecule type" value="Genomic_DNA"/>
</dbReference>
<protein>
    <submittedName>
        <fullName evidence="1">Uncharacterized protein</fullName>
    </submittedName>
</protein>
<dbReference type="RefSeq" id="WP_131123731.1">
    <property type="nucleotide sequence ID" value="NZ_SIXH01000118.1"/>
</dbReference>
<keyword evidence="2" id="KW-1185">Reference proteome</keyword>
<organism evidence="1 2">
    <name type="scientific">Streptomyces kasugaensis</name>
    <dbReference type="NCBI Taxonomy" id="1946"/>
    <lineage>
        <taxon>Bacteria</taxon>
        <taxon>Bacillati</taxon>
        <taxon>Actinomycetota</taxon>
        <taxon>Actinomycetes</taxon>
        <taxon>Kitasatosporales</taxon>
        <taxon>Streptomycetaceae</taxon>
        <taxon>Streptomyces</taxon>
    </lineage>
</organism>